<keyword evidence="1" id="KW-0812">Transmembrane</keyword>
<dbReference type="OrthoDB" id="9783707at2"/>
<comment type="caution">
    <text evidence="3">The sequence shown here is derived from an EMBL/GenBank/DDBJ whole genome shotgun (WGS) entry which is preliminary data.</text>
</comment>
<dbReference type="RefSeq" id="WP_124963068.1">
    <property type="nucleotide sequence ID" value="NZ_RRAZ01000001.1"/>
</dbReference>
<dbReference type="Pfam" id="PF00892">
    <property type="entry name" value="EamA"/>
    <property type="match status" value="1"/>
</dbReference>
<feature type="transmembrane region" description="Helical" evidence="1">
    <location>
        <begin position="191"/>
        <end position="210"/>
    </location>
</feature>
<gene>
    <name evidence="3" type="ORF">EG244_00620</name>
</gene>
<feature type="transmembrane region" description="Helical" evidence="1">
    <location>
        <begin position="128"/>
        <end position="147"/>
    </location>
</feature>
<evidence type="ECO:0000313" key="4">
    <source>
        <dbReference type="Proteomes" id="UP000282125"/>
    </source>
</evidence>
<dbReference type="EMBL" id="RRAZ01000001">
    <property type="protein sequence ID" value="RRH78492.1"/>
    <property type="molecule type" value="Genomic_DNA"/>
</dbReference>
<dbReference type="Gene3D" id="1.10.3730.20">
    <property type="match status" value="2"/>
</dbReference>
<feature type="transmembrane region" description="Helical" evidence="1">
    <location>
        <begin position="17"/>
        <end position="35"/>
    </location>
</feature>
<evidence type="ECO:0000256" key="1">
    <source>
        <dbReference type="SAM" id="Phobius"/>
    </source>
</evidence>
<dbReference type="AlphaFoldDB" id="A0A3P3DYH7"/>
<sequence length="303" mass="32436">MTELILALEGTPEGRQIALWLALLAAFCHALMSALQKGRFDPWLMRGGMDLTYGLIALPLVIFVAPFPAPHLWPFLIGSFVLHSLFKLAQGAAFSRGAFTVVYPTSRGTGALVSVALAWVLFGETLAGWQWAGLALLIAGIGGLALWNLRYVALSRETLAPALGFAGLTGAMVAIYTGFDAWGLRASGSEPFSFIAWFFLLDSLLMPWLARHRFRALPRADLRPWLLRAVAGGATAWISFGSILIATRIGNVAEAAVVREISTVFAALLGFVILGERSRPAQIALMGLIALGAIGVKVFATTP</sequence>
<dbReference type="GO" id="GO:0016020">
    <property type="term" value="C:membrane"/>
    <property type="evidence" value="ECO:0007669"/>
    <property type="project" value="InterPro"/>
</dbReference>
<feature type="transmembrane region" description="Helical" evidence="1">
    <location>
        <begin position="230"/>
        <end position="250"/>
    </location>
</feature>
<feature type="transmembrane region" description="Helical" evidence="1">
    <location>
        <begin position="159"/>
        <end position="179"/>
    </location>
</feature>
<dbReference type="Proteomes" id="UP000282125">
    <property type="component" value="Unassembled WGS sequence"/>
</dbReference>
<feature type="domain" description="EamA" evidence="2">
    <location>
        <begin position="168"/>
        <end position="296"/>
    </location>
</feature>
<keyword evidence="1" id="KW-0472">Membrane</keyword>
<dbReference type="InterPro" id="IPR000620">
    <property type="entry name" value="EamA_dom"/>
</dbReference>
<dbReference type="InterPro" id="IPR037185">
    <property type="entry name" value="EmrE-like"/>
</dbReference>
<feature type="transmembrane region" description="Helical" evidence="1">
    <location>
        <begin position="256"/>
        <end position="274"/>
    </location>
</feature>
<dbReference type="SUPFAM" id="SSF103481">
    <property type="entry name" value="Multidrug resistance efflux transporter EmrE"/>
    <property type="match status" value="2"/>
</dbReference>
<accession>A0A3P3DYH7</accession>
<reference evidence="3 4" key="1">
    <citation type="submission" date="2018-11" db="EMBL/GenBank/DDBJ databases">
        <title>Gemmobacter sp. nov., YIM 102744-1 draft genome.</title>
        <authorList>
            <person name="Li G."/>
            <person name="Jiang Y."/>
        </authorList>
    </citation>
    <scope>NUCLEOTIDE SEQUENCE [LARGE SCALE GENOMIC DNA]</scope>
    <source>
        <strain evidence="3 4">YIM 102744-1</strain>
    </source>
</reference>
<evidence type="ECO:0000313" key="3">
    <source>
        <dbReference type="EMBL" id="RRH78492.1"/>
    </source>
</evidence>
<protein>
    <submittedName>
        <fullName evidence="3">Multidrug transporter</fullName>
    </submittedName>
</protein>
<feature type="transmembrane region" description="Helical" evidence="1">
    <location>
        <begin position="281"/>
        <end position="300"/>
    </location>
</feature>
<organism evidence="3 4">
    <name type="scientific">Falsigemmobacter faecalis</name>
    <dbReference type="NCBI Taxonomy" id="2488730"/>
    <lineage>
        <taxon>Bacteria</taxon>
        <taxon>Pseudomonadati</taxon>
        <taxon>Pseudomonadota</taxon>
        <taxon>Alphaproteobacteria</taxon>
        <taxon>Rhodobacterales</taxon>
        <taxon>Paracoccaceae</taxon>
        <taxon>Falsigemmobacter</taxon>
    </lineage>
</organism>
<evidence type="ECO:0000259" key="2">
    <source>
        <dbReference type="Pfam" id="PF00892"/>
    </source>
</evidence>
<keyword evidence="4" id="KW-1185">Reference proteome</keyword>
<proteinExistence type="predicted"/>
<name>A0A3P3DYH7_9RHOB</name>
<keyword evidence="1" id="KW-1133">Transmembrane helix</keyword>